<sequence length="380" mass="42373">MCRAQRLCIRFCLCIAVIFETEMKANDHKRQASPSLLDQEDKTVKKRHCITNQSHVEHETSYYSEKSSEALQSDCVDKNWTCLNAKRPKLTRGSSSFSAGEAFWDDAIQLAGGLCAQAAGVISVAQCDCKSKEILDEGEQMDKGGDSGPMGKHRTDLDKEVSPLLVKHFDSSCEDKNLDKSVPHHLDAYNLKSVVHVGGEQSESSLIDHRGLRNTMMICCNKSQENQVTFRDQYTDSVNAVTTNMKVDLTGKDMTSYSPADEVVKLTGNHESDEACTPSSFVPLKDHLDLNSWQRPEICSLYKKKGISKLYPWQVEGVLQIRNLLYCASTRYECKKEAFTSFVPGGGSITALVVVQGLKSSPNLRWDSEEETMSFKSVLD</sequence>
<dbReference type="STRING" id="2094558.A0A314XK65"/>
<dbReference type="EMBL" id="PJQY01002354">
    <property type="protein sequence ID" value="PQP94312.1"/>
    <property type="molecule type" value="Genomic_DNA"/>
</dbReference>
<dbReference type="Proteomes" id="UP000250321">
    <property type="component" value="Unassembled WGS sequence"/>
</dbReference>
<keyword evidence="2" id="KW-0067">ATP-binding</keyword>
<dbReference type="OrthoDB" id="1748172at2759"/>
<feature type="chain" id="PRO_5016237397" evidence="1">
    <location>
        <begin position="17"/>
        <end position="380"/>
    </location>
</feature>
<feature type="signal peptide" evidence="1">
    <location>
        <begin position="1"/>
        <end position="16"/>
    </location>
</feature>
<keyword evidence="2" id="KW-0547">Nucleotide-binding</keyword>
<reference evidence="2 3" key="1">
    <citation type="submission" date="2018-02" db="EMBL/GenBank/DDBJ databases">
        <title>Draft genome of wild Prunus yedoensis var. nudiflora.</title>
        <authorList>
            <person name="Baek S."/>
            <person name="Kim J.-H."/>
            <person name="Choi K."/>
            <person name="Kim G.-B."/>
            <person name="Cho A."/>
            <person name="Jang H."/>
            <person name="Shin C.-H."/>
            <person name="Yu H.-J."/>
            <person name="Mun J.-H."/>
        </authorList>
    </citation>
    <scope>NUCLEOTIDE SEQUENCE [LARGE SCALE GENOMIC DNA]</scope>
    <source>
        <strain evidence="3">cv. Jeju island</strain>
        <tissue evidence="2">Leaf</tissue>
    </source>
</reference>
<gene>
    <name evidence="2" type="ORF">Pyn_12816</name>
</gene>
<protein>
    <submittedName>
        <fullName evidence="2">Helicase and polymerase-containing protein TEBICHI isoform X2</fullName>
    </submittedName>
</protein>
<comment type="caution">
    <text evidence="2">The sequence shown here is derived from an EMBL/GenBank/DDBJ whole genome shotgun (WGS) entry which is preliminary data.</text>
</comment>
<dbReference type="AlphaFoldDB" id="A0A314XK65"/>
<keyword evidence="2" id="KW-0347">Helicase</keyword>
<accession>A0A314XK65</accession>
<keyword evidence="3" id="KW-1185">Reference proteome</keyword>
<proteinExistence type="predicted"/>
<dbReference type="GO" id="GO:0004386">
    <property type="term" value="F:helicase activity"/>
    <property type="evidence" value="ECO:0007669"/>
    <property type="project" value="UniProtKB-KW"/>
</dbReference>
<organism evidence="2 3">
    <name type="scientific">Prunus yedoensis var. nudiflora</name>
    <dbReference type="NCBI Taxonomy" id="2094558"/>
    <lineage>
        <taxon>Eukaryota</taxon>
        <taxon>Viridiplantae</taxon>
        <taxon>Streptophyta</taxon>
        <taxon>Embryophyta</taxon>
        <taxon>Tracheophyta</taxon>
        <taxon>Spermatophyta</taxon>
        <taxon>Magnoliopsida</taxon>
        <taxon>eudicotyledons</taxon>
        <taxon>Gunneridae</taxon>
        <taxon>Pentapetalae</taxon>
        <taxon>rosids</taxon>
        <taxon>fabids</taxon>
        <taxon>Rosales</taxon>
        <taxon>Rosaceae</taxon>
        <taxon>Amygdaloideae</taxon>
        <taxon>Amygdaleae</taxon>
        <taxon>Prunus</taxon>
    </lineage>
</organism>
<evidence type="ECO:0000313" key="3">
    <source>
        <dbReference type="Proteomes" id="UP000250321"/>
    </source>
</evidence>
<evidence type="ECO:0000313" key="2">
    <source>
        <dbReference type="EMBL" id="PQP94312.1"/>
    </source>
</evidence>
<keyword evidence="2" id="KW-0378">Hydrolase</keyword>
<evidence type="ECO:0000256" key="1">
    <source>
        <dbReference type="SAM" id="SignalP"/>
    </source>
</evidence>
<keyword evidence="1" id="KW-0732">Signal</keyword>
<name>A0A314XK65_PRUYE</name>